<evidence type="ECO:0000256" key="1">
    <source>
        <dbReference type="ARBA" id="ARBA00001231"/>
    </source>
</evidence>
<evidence type="ECO:0000313" key="8">
    <source>
        <dbReference type="EMBL" id="MDT0445844.1"/>
    </source>
</evidence>
<dbReference type="Pfam" id="PF00728">
    <property type="entry name" value="Glyco_hydro_20"/>
    <property type="match status" value="1"/>
</dbReference>
<comment type="similarity">
    <text evidence="2">Belongs to the glycosyl hydrolase 20 family.</text>
</comment>
<dbReference type="CDD" id="cd06563">
    <property type="entry name" value="GH20_chitobiase-like"/>
    <property type="match status" value="1"/>
</dbReference>
<comment type="catalytic activity">
    <reaction evidence="1">
        <text>Hydrolysis of terminal non-reducing N-acetyl-D-hexosamine residues in N-acetyl-beta-D-hexosaminides.</text>
        <dbReference type="EC" id="3.2.1.52"/>
    </reaction>
</comment>
<evidence type="ECO:0000256" key="4">
    <source>
        <dbReference type="ARBA" id="ARBA00022801"/>
    </source>
</evidence>
<dbReference type="PANTHER" id="PTHR22600">
    <property type="entry name" value="BETA-HEXOSAMINIDASE"/>
    <property type="match status" value="1"/>
</dbReference>
<dbReference type="Proteomes" id="UP001183615">
    <property type="component" value="Unassembled WGS sequence"/>
</dbReference>
<keyword evidence="5" id="KW-0326">Glycosidase</keyword>
<dbReference type="Gene3D" id="3.30.379.10">
    <property type="entry name" value="Chitobiase/beta-hexosaminidase domain 2-like"/>
    <property type="match status" value="1"/>
</dbReference>
<dbReference type="InterPro" id="IPR029018">
    <property type="entry name" value="Hex-like_dom2"/>
</dbReference>
<organism evidence="8 9">
    <name type="scientific">Streptomyces johnsoniae</name>
    <dbReference type="NCBI Taxonomy" id="3075532"/>
    <lineage>
        <taxon>Bacteria</taxon>
        <taxon>Bacillati</taxon>
        <taxon>Actinomycetota</taxon>
        <taxon>Actinomycetes</taxon>
        <taxon>Kitasatosporales</taxon>
        <taxon>Streptomycetaceae</taxon>
        <taxon>Streptomyces</taxon>
    </lineage>
</organism>
<evidence type="ECO:0000256" key="3">
    <source>
        <dbReference type="ARBA" id="ARBA00012663"/>
    </source>
</evidence>
<keyword evidence="4" id="KW-0378">Hydrolase</keyword>
<dbReference type="InterPro" id="IPR015882">
    <property type="entry name" value="HEX_bac_N"/>
</dbReference>
<dbReference type="Gene3D" id="3.20.20.80">
    <property type="entry name" value="Glycosidases"/>
    <property type="match status" value="1"/>
</dbReference>
<evidence type="ECO:0000256" key="5">
    <source>
        <dbReference type="ARBA" id="ARBA00023295"/>
    </source>
</evidence>
<name>A0ABU2SDD9_9ACTN</name>
<dbReference type="SUPFAM" id="SSF51445">
    <property type="entry name" value="(Trans)glycosidases"/>
    <property type="match status" value="1"/>
</dbReference>
<feature type="domain" description="Glycoside hydrolase family 20 catalytic" evidence="6">
    <location>
        <begin position="121"/>
        <end position="455"/>
    </location>
</feature>
<dbReference type="PANTHER" id="PTHR22600:SF57">
    <property type="entry name" value="BETA-N-ACETYLHEXOSAMINIDASE"/>
    <property type="match status" value="1"/>
</dbReference>
<dbReference type="RefSeq" id="WP_311620016.1">
    <property type="nucleotide sequence ID" value="NZ_JAVREV010000015.1"/>
</dbReference>
<gene>
    <name evidence="8" type="ORF">RM779_25070</name>
</gene>
<evidence type="ECO:0000259" key="6">
    <source>
        <dbReference type="Pfam" id="PF00728"/>
    </source>
</evidence>
<dbReference type="SUPFAM" id="SSF55545">
    <property type="entry name" value="beta-N-acetylhexosaminidase-like domain"/>
    <property type="match status" value="1"/>
</dbReference>
<dbReference type="EMBL" id="JAVREV010000015">
    <property type="protein sequence ID" value="MDT0445844.1"/>
    <property type="molecule type" value="Genomic_DNA"/>
</dbReference>
<evidence type="ECO:0000259" key="7">
    <source>
        <dbReference type="Pfam" id="PF02838"/>
    </source>
</evidence>
<feature type="domain" description="Beta-hexosaminidase bacterial type N-terminal" evidence="7">
    <location>
        <begin position="5"/>
        <end position="116"/>
    </location>
</feature>
<dbReference type="InterPro" id="IPR017853">
    <property type="entry name" value="GH"/>
</dbReference>
<proteinExistence type="inferred from homology"/>
<sequence>MGRPPTVVPRPETMHVGEGHFTFGPGTAVRAPDDIGDLLREVLGVAGGAAADEGIELSLTRDNGPGPGLGAEGYRLRVTPDGVRGEAATPAGLRWAVQTLRQLADGDRLPCVEITDRPRHAWRGSLLDVARWCHPLPFLYRYVDLLALYKLNTLHLHLTDDQGWRFEVERYPRLTEVGAFRTGSPVGHARDRRTDEVPHGGFYTQRELRGLVAHAERRGVRIMPEIDAPGHMQAAIAAHPELGNDPARRLPVRREWGISSHVLNAADETVAFVRHVLDELTDVFPFRYVHIGGDEVPPHEWRASPAARRRAAEEGLPGPDQLLGWWSARLARHLSGLGRRAAVWDELIEHGVPEGTAVFAWRTSERVTLALRQGLDVIAAPQERTYLDWSESDAPQEPLAIRAGLPMSEVYGYAPPDGVLGVQGQLWSEYLPTPELVEWRAFPRLAALAEVGWSAGGRDFAEFRRRLTAHLPLLDALGVGYRPLEPAA</sequence>
<accession>A0ABU2SDD9</accession>
<evidence type="ECO:0000313" key="9">
    <source>
        <dbReference type="Proteomes" id="UP001183615"/>
    </source>
</evidence>
<dbReference type="InterPro" id="IPR025705">
    <property type="entry name" value="Beta_hexosaminidase_sua/sub"/>
</dbReference>
<dbReference type="EC" id="3.2.1.52" evidence="3"/>
<reference evidence="9" key="1">
    <citation type="submission" date="2023-07" db="EMBL/GenBank/DDBJ databases">
        <title>30 novel species of actinomycetes from the DSMZ collection.</title>
        <authorList>
            <person name="Nouioui I."/>
        </authorList>
    </citation>
    <scope>NUCLEOTIDE SEQUENCE [LARGE SCALE GENOMIC DNA]</scope>
    <source>
        <strain evidence="9">DSM 41886</strain>
    </source>
</reference>
<keyword evidence="9" id="KW-1185">Reference proteome</keyword>
<dbReference type="Pfam" id="PF02838">
    <property type="entry name" value="Glyco_hydro_20b"/>
    <property type="match status" value="1"/>
</dbReference>
<dbReference type="InterPro" id="IPR015883">
    <property type="entry name" value="Glyco_hydro_20_cat"/>
</dbReference>
<protein>
    <recommendedName>
        <fullName evidence="3">beta-N-acetylhexosaminidase</fullName>
        <ecNumber evidence="3">3.2.1.52</ecNumber>
    </recommendedName>
</protein>
<evidence type="ECO:0000256" key="2">
    <source>
        <dbReference type="ARBA" id="ARBA00006285"/>
    </source>
</evidence>
<comment type="caution">
    <text evidence="8">The sequence shown here is derived from an EMBL/GenBank/DDBJ whole genome shotgun (WGS) entry which is preliminary data.</text>
</comment>
<dbReference type="PRINTS" id="PR00738">
    <property type="entry name" value="GLHYDRLASE20"/>
</dbReference>